<dbReference type="InterPro" id="IPR043129">
    <property type="entry name" value="ATPase_NBD"/>
</dbReference>
<comment type="caution">
    <text evidence="4">The sequence shown here is derived from an EMBL/GenBank/DDBJ whole genome shotgun (WGS) entry which is preliminary data.</text>
</comment>
<dbReference type="FunFam" id="3.30.30.30:FF:000001">
    <property type="entry name" value="heat shock 70 kDa protein-like"/>
    <property type="match status" value="1"/>
</dbReference>
<evidence type="ECO:0000256" key="1">
    <source>
        <dbReference type="ARBA" id="ARBA00007381"/>
    </source>
</evidence>
<dbReference type="AlphaFoldDB" id="A0AAD8IK43"/>
<keyword evidence="2" id="KW-0547">Nucleotide-binding</keyword>
<keyword evidence="3" id="KW-0067">ATP-binding</keyword>
<gene>
    <name evidence="4" type="ORF">POM88_015199</name>
</gene>
<evidence type="ECO:0000313" key="5">
    <source>
        <dbReference type="Proteomes" id="UP001237642"/>
    </source>
</evidence>
<dbReference type="EMBL" id="JAUIZM010000004">
    <property type="protein sequence ID" value="KAK1387021.1"/>
    <property type="molecule type" value="Genomic_DNA"/>
</dbReference>
<proteinExistence type="inferred from homology"/>
<dbReference type="FunFam" id="3.30.420.40:FF:000028">
    <property type="entry name" value="heat shock 70 kDa protein-like"/>
    <property type="match status" value="1"/>
</dbReference>
<comment type="similarity">
    <text evidence="1">Belongs to the heat shock protein 70 family.</text>
</comment>
<sequence>MANSDGVAIGIDLGTTYSCVGVWQNDRVEIIANDQGSRTTPSCVAFTDTGRFIGDAARNQAALNPVNTIFDAKRLIGRRFSDSTVQSDMKLWPFKVIGDHANKPKMCPNSHTLGTYSLASHVTRIGHYCAKHKDHKDRSTHEYVLQAINFYGLSRIYGAFRLSVVDETHFRQITNKQGHVEGDRCHPLF</sequence>
<dbReference type="Pfam" id="PF00012">
    <property type="entry name" value="HSP70"/>
    <property type="match status" value="1"/>
</dbReference>
<dbReference type="Proteomes" id="UP001237642">
    <property type="component" value="Unassembled WGS sequence"/>
</dbReference>
<evidence type="ECO:0000313" key="4">
    <source>
        <dbReference type="EMBL" id="KAK1387021.1"/>
    </source>
</evidence>
<dbReference type="PANTHER" id="PTHR19375">
    <property type="entry name" value="HEAT SHOCK PROTEIN 70KDA"/>
    <property type="match status" value="1"/>
</dbReference>
<protein>
    <recommendedName>
        <fullName evidence="6">Heat shock protein 70</fullName>
    </recommendedName>
</protein>
<dbReference type="GO" id="GO:0005524">
    <property type="term" value="F:ATP binding"/>
    <property type="evidence" value="ECO:0007669"/>
    <property type="project" value="UniProtKB-KW"/>
</dbReference>
<evidence type="ECO:0000256" key="3">
    <source>
        <dbReference type="ARBA" id="ARBA00022840"/>
    </source>
</evidence>
<dbReference type="GO" id="GO:0140662">
    <property type="term" value="F:ATP-dependent protein folding chaperone"/>
    <property type="evidence" value="ECO:0007669"/>
    <property type="project" value="InterPro"/>
</dbReference>
<evidence type="ECO:0000256" key="2">
    <source>
        <dbReference type="ARBA" id="ARBA00022741"/>
    </source>
</evidence>
<organism evidence="4 5">
    <name type="scientific">Heracleum sosnowskyi</name>
    <dbReference type="NCBI Taxonomy" id="360622"/>
    <lineage>
        <taxon>Eukaryota</taxon>
        <taxon>Viridiplantae</taxon>
        <taxon>Streptophyta</taxon>
        <taxon>Embryophyta</taxon>
        <taxon>Tracheophyta</taxon>
        <taxon>Spermatophyta</taxon>
        <taxon>Magnoliopsida</taxon>
        <taxon>eudicotyledons</taxon>
        <taxon>Gunneridae</taxon>
        <taxon>Pentapetalae</taxon>
        <taxon>asterids</taxon>
        <taxon>campanulids</taxon>
        <taxon>Apiales</taxon>
        <taxon>Apiaceae</taxon>
        <taxon>Apioideae</taxon>
        <taxon>apioid superclade</taxon>
        <taxon>Tordylieae</taxon>
        <taxon>Tordyliinae</taxon>
        <taxon>Heracleum</taxon>
    </lineage>
</organism>
<dbReference type="PRINTS" id="PR00301">
    <property type="entry name" value="HEATSHOCK70"/>
</dbReference>
<reference evidence="4" key="2">
    <citation type="submission" date="2023-05" db="EMBL/GenBank/DDBJ databases">
        <authorList>
            <person name="Schelkunov M.I."/>
        </authorList>
    </citation>
    <scope>NUCLEOTIDE SEQUENCE</scope>
    <source>
        <strain evidence="4">Hsosn_3</strain>
        <tissue evidence="4">Leaf</tissue>
    </source>
</reference>
<reference evidence="4" key="1">
    <citation type="submission" date="2023-02" db="EMBL/GenBank/DDBJ databases">
        <title>Genome of toxic invasive species Heracleum sosnowskyi carries increased number of genes despite the absence of recent whole-genome duplications.</title>
        <authorList>
            <person name="Schelkunov M."/>
            <person name="Shtratnikova V."/>
            <person name="Makarenko M."/>
            <person name="Klepikova A."/>
            <person name="Omelchenko D."/>
            <person name="Novikova G."/>
            <person name="Obukhova E."/>
            <person name="Bogdanov V."/>
            <person name="Penin A."/>
            <person name="Logacheva M."/>
        </authorList>
    </citation>
    <scope>NUCLEOTIDE SEQUENCE</scope>
    <source>
        <strain evidence="4">Hsosn_3</strain>
        <tissue evidence="4">Leaf</tissue>
    </source>
</reference>
<dbReference type="InterPro" id="IPR018181">
    <property type="entry name" value="Heat_shock_70_CS"/>
</dbReference>
<dbReference type="InterPro" id="IPR013126">
    <property type="entry name" value="Hsp_70_fam"/>
</dbReference>
<dbReference type="SUPFAM" id="SSF53067">
    <property type="entry name" value="Actin-like ATPase domain"/>
    <property type="match status" value="1"/>
</dbReference>
<keyword evidence="5" id="KW-1185">Reference proteome</keyword>
<dbReference type="PROSITE" id="PS00297">
    <property type="entry name" value="HSP70_1"/>
    <property type="match status" value="1"/>
</dbReference>
<evidence type="ECO:0008006" key="6">
    <source>
        <dbReference type="Google" id="ProtNLM"/>
    </source>
</evidence>
<name>A0AAD8IK43_9APIA</name>
<dbReference type="Gene3D" id="3.30.420.40">
    <property type="match status" value="1"/>
</dbReference>
<accession>A0AAD8IK43</accession>